<accession>A0ABV8L2Q5</accession>
<proteinExistence type="predicted"/>
<comment type="caution">
    <text evidence="1">The sequence shown here is derived from an EMBL/GenBank/DDBJ whole genome shotgun (WGS) entry which is preliminary data.</text>
</comment>
<organism evidence="1 2">
    <name type="scientific">Nocardia rhizosphaerae</name>
    <dbReference type="NCBI Taxonomy" id="1691571"/>
    <lineage>
        <taxon>Bacteria</taxon>
        <taxon>Bacillati</taxon>
        <taxon>Actinomycetota</taxon>
        <taxon>Actinomycetes</taxon>
        <taxon>Mycobacteriales</taxon>
        <taxon>Nocardiaceae</taxon>
        <taxon>Nocardia</taxon>
    </lineage>
</organism>
<evidence type="ECO:0000313" key="1">
    <source>
        <dbReference type="EMBL" id="MFC4124966.1"/>
    </source>
</evidence>
<keyword evidence="2" id="KW-1185">Reference proteome</keyword>
<evidence type="ECO:0000313" key="2">
    <source>
        <dbReference type="Proteomes" id="UP001595767"/>
    </source>
</evidence>
<name>A0ABV8L2Q5_9NOCA</name>
<reference evidence="2" key="1">
    <citation type="journal article" date="2019" name="Int. J. Syst. Evol. Microbiol.">
        <title>The Global Catalogue of Microorganisms (GCM) 10K type strain sequencing project: providing services to taxonomists for standard genome sequencing and annotation.</title>
        <authorList>
            <consortium name="The Broad Institute Genomics Platform"/>
            <consortium name="The Broad Institute Genome Sequencing Center for Infectious Disease"/>
            <person name="Wu L."/>
            <person name="Ma J."/>
        </authorList>
    </citation>
    <scope>NUCLEOTIDE SEQUENCE [LARGE SCALE GENOMIC DNA]</scope>
    <source>
        <strain evidence="2">CGMCC 4.7204</strain>
    </source>
</reference>
<sequence length="164" mass="18469">MTATVQYVLTASKSRPRQMHILARALTDRYDVQFAAIYVDHGRDWRMDWCNGPTEDEVRGAVSRVAAGLPAVTSLTFYRGHTDLAEATALLMWIDTDPSRLATLSSYASPREAFAETRYPERLSEAWKGRAAALLQMHGYLGIAAVEWLHARSWDRVLAELDAR</sequence>
<evidence type="ECO:0008006" key="3">
    <source>
        <dbReference type="Google" id="ProtNLM"/>
    </source>
</evidence>
<dbReference type="RefSeq" id="WP_378547930.1">
    <property type="nucleotide sequence ID" value="NZ_JBHSBA010000003.1"/>
</dbReference>
<dbReference type="Proteomes" id="UP001595767">
    <property type="component" value="Unassembled WGS sequence"/>
</dbReference>
<protein>
    <recommendedName>
        <fullName evidence="3">Resolvase/invertase-type recombinase catalytic domain-containing protein</fullName>
    </recommendedName>
</protein>
<dbReference type="EMBL" id="JBHSBA010000003">
    <property type="protein sequence ID" value="MFC4124966.1"/>
    <property type="molecule type" value="Genomic_DNA"/>
</dbReference>
<gene>
    <name evidence="1" type="ORF">ACFOW8_08510</name>
</gene>